<keyword evidence="2" id="KW-0804">Transcription</keyword>
<proteinExistence type="predicted"/>
<dbReference type="RefSeq" id="WP_238218049.1">
    <property type="nucleotide sequence ID" value="NZ_BPUS01000036.1"/>
</dbReference>
<evidence type="ECO:0000256" key="1">
    <source>
        <dbReference type="ARBA" id="ARBA00023015"/>
    </source>
</evidence>
<evidence type="ECO:0000259" key="3">
    <source>
        <dbReference type="SMART" id="SM00421"/>
    </source>
</evidence>
<accession>A0AA37MJZ7</accession>
<dbReference type="SMART" id="SM00421">
    <property type="entry name" value="HTH_LUXR"/>
    <property type="match status" value="1"/>
</dbReference>
<dbReference type="GO" id="GO:0003677">
    <property type="term" value="F:DNA binding"/>
    <property type="evidence" value="ECO:0007669"/>
    <property type="project" value="InterPro"/>
</dbReference>
<dbReference type="EMBL" id="BPUS01000036">
    <property type="protein sequence ID" value="GJH30403.1"/>
    <property type="molecule type" value="Genomic_DNA"/>
</dbReference>
<dbReference type="SUPFAM" id="SSF46894">
    <property type="entry name" value="C-terminal effector domain of the bipartite response regulators"/>
    <property type="match status" value="1"/>
</dbReference>
<reference evidence="4" key="1">
    <citation type="submission" date="2022-09" db="EMBL/GenBank/DDBJ databases">
        <title>Isolation and characterization of 3-chlorobenzoate degrading bacteria from soils in Shizuoka.</title>
        <authorList>
            <person name="Ifat A."/>
            <person name="Ogawa N."/>
            <person name="Kimbara K."/>
            <person name="Moriuchi R."/>
            <person name="Dohra H."/>
            <person name="Shintani M."/>
        </authorList>
    </citation>
    <scope>NUCLEOTIDE SEQUENCE</scope>
    <source>
        <strain evidence="4">19CS4-2</strain>
    </source>
</reference>
<dbReference type="InterPro" id="IPR016032">
    <property type="entry name" value="Sig_transdc_resp-reg_C-effctor"/>
</dbReference>
<dbReference type="GO" id="GO:0006355">
    <property type="term" value="P:regulation of DNA-templated transcription"/>
    <property type="evidence" value="ECO:0007669"/>
    <property type="project" value="InterPro"/>
</dbReference>
<protein>
    <submittedName>
        <fullName evidence="4">Response regulator transcription factor</fullName>
    </submittedName>
</protein>
<evidence type="ECO:0000256" key="2">
    <source>
        <dbReference type="ARBA" id="ARBA00023163"/>
    </source>
</evidence>
<dbReference type="Pfam" id="PF00196">
    <property type="entry name" value="GerE"/>
    <property type="match status" value="1"/>
</dbReference>
<evidence type="ECO:0000313" key="4">
    <source>
        <dbReference type="EMBL" id="GJH30403.1"/>
    </source>
</evidence>
<comment type="caution">
    <text evidence="4">The sequence shown here is derived from an EMBL/GenBank/DDBJ whole genome shotgun (WGS) entry which is preliminary data.</text>
</comment>
<dbReference type="InterPro" id="IPR029016">
    <property type="entry name" value="GAF-like_dom_sf"/>
</dbReference>
<dbReference type="AlphaFoldDB" id="A0AA37MJZ7"/>
<dbReference type="Gene3D" id="1.10.10.10">
    <property type="entry name" value="Winged helix-like DNA-binding domain superfamily/Winged helix DNA-binding domain"/>
    <property type="match status" value="1"/>
</dbReference>
<sequence length="357" mass="39864">MKHSRLASHVRQLCSLGLDPAIVVPRVVEGVRRIAGADWGMFFFADDEGNLTDLHCENAEIFALLPRMLAHRHDPPEREIFGLDFKTFMARGRGWENTVSYDARLLASSTFDEWWRPLGMRHSIEITTVDGASGRGCGCLQLSRDRTCRPFSDDDRASIVALGRHIAHALQAPRAVAPDYSQRATAGTMIVDRRGKIVMTDCHAASLLALADNRPLMSAKLDPLTLPAWLTPVLHRLNDIHEERDTLPPRIQHTNAAGRFVFRAYRLQDLASDSDAGLIAIYLQHHLPLALAMESSTFTMGLSAQQRRVCAEAVTGASYSQIGIRLAIKESTVVDHMRRTYETLRVHSLDELKQKIA</sequence>
<feature type="domain" description="HTH luxR-type" evidence="3">
    <location>
        <begin position="299"/>
        <end position="356"/>
    </location>
</feature>
<evidence type="ECO:0000313" key="5">
    <source>
        <dbReference type="Proteomes" id="UP001055111"/>
    </source>
</evidence>
<dbReference type="InterPro" id="IPR036388">
    <property type="entry name" value="WH-like_DNA-bd_sf"/>
</dbReference>
<organism evidence="4 5">
    <name type="scientific">Caballeronia novacaledonica</name>
    <dbReference type="NCBI Taxonomy" id="1544861"/>
    <lineage>
        <taxon>Bacteria</taxon>
        <taxon>Pseudomonadati</taxon>
        <taxon>Pseudomonadota</taxon>
        <taxon>Betaproteobacteria</taxon>
        <taxon>Burkholderiales</taxon>
        <taxon>Burkholderiaceae</taxon>
        <taxon>Caballeronia</taxon>
    </lineage>
</organism>
<dbReference type="InterPro" id="IPR000792">
    <property type="entry name" value="Tscrpt_reg_LuxR_C"/>
</dbReference>
<name>A0AA37MJZ7_9BURK</name>
<dbReference type="SUPFAM" id="SSF55781">
    <property type="entry name" value="GAF domain-like"/>
    <property type="match status" value="1"/>
</dbReference>
<dbReference type="Gene3D" id="3.30.450.40">
    <property type="match status" value="1"/>
</dbReference>
<dbReference type="Proteomes" id="UP001055111">
    <property type="component" value="Unassembled WGS sequence"/>
</dbReference>
<keyword evidence="1" id="KW-0805">Transcription regulation</keyword>
<gene>
    <name evidence="4" type="ORF">CBA19CS42_37825</name>
</gene>